<dbReference type="CDD" id="cd14003">
    <property type="entry name" value="STKc_AMPK-like"/>
    <property type="match status" value="1"/>
</dbReference>
<feature type="binding site" evidence="3">
    <location>
        <position position="121"/>
    </location>
    <ligand>
        <name>ATP</name>
        <dbReference type="ChEBI" id="CHEBI:30616"/>
    </ligand>
</feature>
<dbReference type="GO" id="GO:0035556">
    <property type="term" value="P:intracellular signal transduction"/>
    <property type="evidence" value="ECO:0007669"/>
    <property type="project" value="TreeGrafter"/>
</dbReference>
<feature type="compositionally biased region" description="Basic and acidic residues" evidence="4">
    <location>
        <begin position="375"/>
        <end position="384"/>
    </location>
</feature>
<reference evidence="6" key="1">
    <citation type="submission" date="2021-01" db="EMBL/GenBank/DDBJ databases">
        <authorList>
            <person name="Corre E."/>
            <person name="Pelletier E."/>
            <person name="Niang G."/>
            <person name="Scheremetjew M."/>
            <person name="Finn R."/>
            <person name="Kale V."/>
            <person name="Holt S."/>
            <person name="Cochrane G."/>
            <person name="Meng A."/>
            <person name="Brown T."/>
            <person name="Cohen L."/>
        </authorList>
    </citation>
    <scope>NUCLEOTIDE SEQUENCE</scope>
    <source>
        <strain evidence="6">CCMP645</strain>
    </source>
</reference>
<dbReference type="SUPFAM" id="SSF56112">
    <property type="entry name" value="Protein kinase-like (PK-like)"/>
    <property type="match status" value="1"/>
</dbReference>
<dbReference type="Gene3D" id="1.10.510.10">
    <property type="entry name" value="Transferase(Phosphotransferase) domain 1"/>
    <property type="match status" value="1"/>
</dbReference>
<feature type="region of interest" description="Disordered" evidence="4">
    <location>
        <begin position="369"/>
        <end position="477"/>
    </location>
</feature>
<evidence type="ECO:0000256" key="3">
    <source>
        <dbReference type="PROSITE-ProRule" id="PRU10141"/>
    </source>
</evidence>
<dbReference type="PROSITE" id="PS00107">
    <property type="entry name" value="PROTEIN_KINASE_ATP"/>
    <property type="match status" value="1"/>
</dbReference>
<feature type="domain" description="Protein kinase" evidence="5">
    <location>
        <begin position="92"/>
        <end position="351"/>
    </location>
</feature>
<name>A0A7S4EUL7_CHRCT</name>
<dbReference type="AlphaFoldDB" id="A0A7S4EUL7"/>
<dbReference type="EMBL" id="HBIZ01011228">
    <property type="protein sequence ID" value="CAE0754079.1"/>
    <property type="molecule type" value="Transcribed_RNA"/>
</dbReference>
<evidence type="ECO:0000256" key="4">
    <source>
        <dbReference type="SAM" id="MobiDB-lite"/>
    </source>
</evidence>
<keyword evidence="2 3" id="KW-0067">ATP-binding</keyword>
<dbReference type="PANTHER" id="PTHR24346:SF30">
    <property type="entry name" value="MATERNAL EMBRYONIC LEUCINE ZIPPER KINASE"/>
    <property type="match status" value="1"/>
</dbReference>
<evidence type="ECO:0000313" key="6">
    <source>
        <dbReference type="EMBL" id="CAE0754079.1"/>
    </source>
</evidence>
<dbReference type="InterPro" id="IPR011009">
    <property type="entry name" value="Kinase-like_dom_sf"/>
</dbReference>
<protein>
    <recommendedName>
        <fullName evidence="5">Protein kinase domain-containing protein</fullName>
    </recommendedName>
</protein>
<gene>
    <name evidence="6" type="ORF">PCAR00345_LOCUS6666</name>
</gene>
<dbReference type="Pfam" id="PF00069">
    <property type="entry name" value="Pkinase"/>
    <property type="match status" value="1"/>
</dbReference>
<dbReference type="GO" id="GO:0005524">
    <property type="term" value="F:ATP binding"/>
    <property type="evidence" value="ECO:0007669"/>
    <property type="project" value="UniProtKB-UniRule"/>
</dbReference>
<proteinExistence type="predicted"/>
<sequence>MGNTSSANSGNEVPVLDLPQELSTDGADAGFGGIPAAQIQHVESHEAAAIAAAAALNLRPLEPTAADEEEARKEFSITQQQQQLVTALHEYRLESKVLGEGGFGKVKLATHQETGHQVAVKIIKRNRLKERAELLLQREVANHALLRHANIVRLYTWIKTPQRYYLVMEYCPHGDLLAFLNQKGRFTDQEARHFLRQLLEGLAFCHSLGIYHRDLKLENLMLTDSEDASGALMIKIADFGLSALKPIGLLETHCGSPLYAAPELMQDKGEYDGSKSDMWSVGVILFAMLASALPFDASDMGSLVRLICQGKPTRPIPVERGVEARQLVKALLCVDPATRPSAAEALEHEWLQTDAANDAIKASMTLDSLPTTLGDKMDRKSESKADDDDAPALARNRSAPIDRTSDGAMPAAPVVPPAKPVPTAQTEKGHVKNSELAPPAEESVRAEPAVDAAGTRQPKLPVDGAAAPSLSTAPTRGVSATSAFFKEMLAEEEARKLQKAPGEGVEEEEAGGVPSCTTRRAGAPLTKEDLAQIRAEMEREEAGDTS</sequence>
<dbReference type="InterPro" id="IPR017441">
    <property type="entry name" value="Protein_kinase_ATP_BS"/>
</dbReference>
<dbReference type="GO" id="GO:0004674">
    <property type="term" value="F:protein serine/threonine kinase activity"/>
    <property type="evidence" value="ECO:0007669"/>
    <property type="project" value="TreeGrafter"/>
</dbReference>
<dbReference type="FunFam" id="3.30.200.20:FF:000042">
    <property type="entry name" value="Aurora kinase A"/>
    <property type="match status" value="1"/>
</dbReference>
<evidence type="ECO:0000259" key="5">
    <source>
        <dbReference type="PROSITE" id="PS50011"/>
    </source>
</evidence>
<dbReference type="GO" id="GO:0005737">
    <property type="term" value="C:cytoplasm"/>
    <property type="evidence" value="ECO:0007669"/>
    <property type="project" value="TreeGrafter"/>
</dbReference>
<feature type="region of interest" description="Disordered" evidence="4">
    <location>
        <begin position="495"/>
        <end position="528"/>
    </location>
</feature>
<dbReference type="PANTHER" id="PTHR24346">
    <property type="entry name" value="MAP/MICROTUBULE AFFINITY-REGULATING KINASE"/>
    <property type="match status" value="1"/>
</dbReference>
<dbReference type="SMART" id="SM00220">
    <property type="entry name" value="S_TKc"/>
    <property type="match status" value="1"/>
</dbReference>
<keyword evidence="1 3" id="KW-0547">Nucleotide-binding</keyword>
<dbReference type="InterPro" id="IPR000719">
    <property type="entry name" value="Prot_kinase_dom"/>
</dbReference>
<dbReference type="PROSITE" id="PS50011">
    <property type="entry name" value="PROTEIN_KINASE_DOM"/>
    <property type="match status" value="1"/>
</dbReference>
<accession>A0A7S4EUL7</accession>
<dbReference type="PROSITE" id="PS00108">
    <property type="entry name" value="PROTEIN_KINASE_ST"/>
    <property type="match status" value="1"/>
</dbReference>
<evidence type="ECO:0000256" key="1">
    <source>
        <dbReference type="ARBA" id="ARBA00022741"/>
    </source>
</evidence>
<organism evidence="6">
    <name type="scientific">Chrysotila carterae</name>
    <name type="common">Marine alga</name>
    <name type="synonym">Syracosphaera carterae</name>
    <dbReference type="NCBI Taxonomy" id="13221"/>
    <lineage>
        <taxon>Eukaryota</taxon>
        <taxon>Haptista</taxon>
        <taxon>Haptophyta</taxon>
        <taxon>Prymnesiophyceae</taxon>
        <taxon>Isochrysidales</taxon>
        <taxon>Isochrysidaceae</taxon>
        <taxon>Chrysotila</taxon>
    </lineage>
</organism>
<evidence type="ECO:0000256" key="2">
    <source>
        <dbReference type="ARBA" id="ARBA00022840"/>
    </source>
</evidence>
<dbReference type="FunFam" id="1.10.510.10:FF:000571">
    <property type="entry name" value="Maternal embryonic leucine zipper kinase"/>
    <property type="match status" value="1"/>
</dbReference>
<dbReference type="InterPro" id="IPR008271">
    <property type="entry name" value="Ser/Thr_kinase_AS"/>
</dbReference>